<dbReference type="STRING" id="913774.A0A0C3D704"/>
<dbReference type="Proteomes" id="UP000054321">
    <property type="component" value="Unassembled WGS sequence"/>
</dbReference>
<organism evidence="2 3">
    <name type="scientific">Oidiodendron maius (strain Zn)</name>
    <dbReference type="NCBI Taxonomy" id="913774"/>
    <lineage>
        <taxon>Eukaryota</taxon>
        <taxon>Fungi</taxon>
        <taxon>Dikarya</taxon>
        <taxon>Ascomycota</taxon>
        <taxon>Pezizomycotina</taxon>
        <taxon>Leotiomycetes</taxon>
        <taxon>Leotiomycetes incertae sedis</taxon>
        <taxon>Myxotrichaceae</taxon>
        <taxon>Oidiodendron</taxon>
    </lineage>
</organism>
<dbReference type="AlphaFoldDB" id="A0A0C3D704"/>
<dbReference type="InterPro" id="IPR052895">
    <property type="entry name" value="HetReg/Transcr_Mod"/>
</dbReference>
<evidence type="ECO:0000259" key="1">
    <source>
        <dbReference type="Pfam" id="PF06985"/>
    </source>
</evidence>
<gene>
    <name evidence="2" type="ORF">OIDMADRAFT_202696</name>
</gene>
<dbReference type="PANTHER" id="PTHR24148:SF64">
    <property type="entry name" value="HETEROKARYON INCOMPATIBILITY DOMAIN-CONTAINING PROTEIN"/>
    <property type="match status" value="1"/>
</dbReference>
<dbReference type="Pfam" id="PF06985">
    <property type="entry name" value="HET"/>
    <property type="match status" value="1"/>
</dbReference>
<dbReference type="PANTHER" id="PTHR24148">
    <property type="entry name" value="ANKYRIN REPEAT DOMAIN-CONTAINING PROTEIN 39 HOMOLOG-RELATED"/>
    <property type="match status" value="1"/>
</dbReference>
<dbReference type="EMBL" id="KN832881">
    <property type="protein sequence ID" value="KIM97677.1"/>
    <property type="molecule type" value="Genomic_DNA"/>
</dbReference>
<sequence length="207" mass="24179">MAYPYQKLRDRDIRVLYLAPGGFSDPIRCGLITLSLDNSPRYEALSYAWGVIDSFNLITVDDCPMRIRVNLETALRHLRYEERDRILWVDALCINQGDDEEHTQQVAQMASVYSKAWSTVIYLGDQDTDADGAFDALEMFAQDRHLHEIRVWKAEDSSRLEWSKIIVIERILLFPWWLRIWVIQEVALARELSVALLCCDRTQLLTR</sequence>
<reference evidence="2 3" key="1">
    <citation type="submission" date="2014-04" db="EMBL/GenBank/DDBJ databases">
        <authorList>
            <consortium name="DOE Joint Genome Institute"/>
            <person name="Kuo A."/>
            <person name="Martino E."/>
            <person name="Perotto S."/>
            <person name="Kohler A."/>
            <person name="Nagy L.G."/>
            <person name="Floudas D."/>
            <person name="Copeland A."/>
            <person name="Barry K.W."/>
            <person name="Cichocki N."/>
            <person name="Veneault-Fourrey C."/>
            <person name="LaButti K."/>
            <person name="Lindquist E.A."/>
            <person name="Lipzen A."/>
            <person name="Lundell T."/>
            <person name="Morin E."/>
            <person name="Murat C."/>
            <person name="Sun H."/>
            <person name="Tunlid A."/>
            <person name="Henrissat B."/>
            <person name="Grigoriev I.V."/>
            <person name="Hibbett D.S."/>
            <person name="Martin F."/>
            <person name="Nordberg H.P."/>
            <person name="Cantor M.N."/>
            <person name="Hua S.X."/>
        </authorList>
    </citation>
    <scope>NUCLEOTIDE SEQUENCE [LARGE SCALE GENOMIC DNA]</scope>
    <source>
        <strain evidence="2 3">Zn</strain>
    </source>
</reference>
<evidence type="ECO:0000313" key="2">
    <source>
        <dbReference type="EMBL" id="KIM97677.1"/>
    </source>
</evidence>
<feature type="domain" description="Heterokaryon incompatibility" evidence="1">
    <location>
        <begin position="42"/>
        <end position="185"/>
    </location>
</feature>
<dbReference type="HOGENOM" id="CLU_004184_6_0_1"/>
<dbReference type="OrthoDB" id="3598674at2759"/>
<proteinExistence type="predicted"/>
<dbReference type="InParanoid" id="A0A0C3D704"/>
<reference evidence="3" key="2">
    <citation type="submission" date="2015-01" db="EMBL/GenBank/DDBJ databases">
        <title>Evolutionary Origins and Diversification of the Mycorrhizal Mutualists.</title>
        <authorList>
            <consortium name="DOE Joint Genome Institute"/>
            <consortium name="Mycorrhizal Genomics Consortium"/>
            <person name="Kohler A."/>
            <person name="Kuo A."/>
            <person name="Nagy L.G."/>
            <person name="Floudas D."/>
            <person name="Copeland A."/>
            <person name="Barry K.W."/>
            <person name="Cichocki N."/>
            <person name="Veneault-Fourrey C."/>
            <person name="LaButti K."/>
            <person name="Lindquist E.A."/>
            <person name="Lipzen A."/>
            <person name="Lundell T."/>
            <person name="Morin E."/>
            <person name="Murat C."/>
            <person name="Riley R."/>
            <person name="Ohm R."/>
            <person name="Sun H."/>
            <person name="Tunlid A."/>
            <person name="Henrissat B."/>
            <person name="Grigoriev I.V."/>
            <person name="Hibbett D.S."/>
            <person name="Martin F."/>
        </authorList>
    </citation>
    <scope>NUCLEOTIDE SEQUENCE [LARGE SCALE GENOMIC DNA]</scope>
    <source>
        <strain evidence="3">Zn</strain>
    </source>
</reference>
<dbReference type="InterPro" id="IPR010730">
    <property type="entry name" value="HET"/>
</dbReference>
<accession>A0A0C3D704</accession>
<name>A0A0C3D704_OIDMZ</name>
<keyword evidence="3" id="KW-1185">Reference proteome</keyword>
<protein>
    <recommendedName>
        <fullName evidence="1">Heterokaryon incompatibility domain-containing protein</fullName>
    </recommendedName>
</protein>
<evidence type="ECO:0000313" key="3">
    <source>
        <dbReference type="Proteomes" id="UP000054321"/>
    </source>
</evidence>